<keyword evidence="2" id="KW-0472">Membrane</keyword>
<evidence type="ECO:0000256" key="1">
    <source>
        <dbReference type="SAM" id="MobiDB-lite"/>
    </source>
</evidence>
<evidence type="ECO:0000313" key="3">
    <source>
        <dbReference type="EMBL" id="GMN44530.1"/>
    </source>
</evidence>
<dbReference type="Pfam" id="PF11947">
    <property type="entry name" value="DUF3464"/>
    <property type="match status" value="1"/>
</dbReference>
<sequence length="184" mass="20302">MKTLISSSQTPLHFSNFHPWKPKTATTLRPTASQSLNQSRKSTTRTPNASAKGFGSTARPVPTVKEAPASKNSDSGKDNDDEIPQVVFERMIGRIAVSVGVPMAAGLGLLKFFGAVKEQHLWDMPMWLPLLTAFFMFAVSALGLAYGTLSTSWDAEKKGSLLGLEQVQENWVDMWREEDENNKM</sequence>
<name>A0AA88D4Y7_FICCA</name>
<feature type="compositionally biased region" description="Polar residues" evidence="1">
    <location>
        <begin position="24"/>
        <end position="49"/>
    </location>
</feature>
<feature type="region of interest" description="Disordered" evidence="1">
    <location>
        <begin position="1"/>
        <end position="81"/>
    </location>
</feature>
<protein>
    <submittedName>
        <fullName evidence="3">Uncharacterized protein</fullName>
    </submittedName>
</protein>
<organism evidence="3 4">
    <name type="scientific">Ficus carica</name>
    <name type="common">Common fig</name>
    <dbReference type="NCBI Taxonomy" id="3494"/>
    <lineage>
        <taxon>Eukaryota</taxon>
        <taxon>Viridiplantae</taxon>
        <taxon>Streptophyta</taxon>
        <taxon>Embryophyta</taxon>
        <taxon>Tracheophyta</taxon>
        <taxon>Spermatophyta</taxon>
        <taxon>Magnoliopsida</taxon>
        <taxon>eudicotyledons</taxon>
        <taxon>Gunneridae</taxon>
        <taxon>Pentapetalae</taxon>
        <taxon>rosids</taxon>
        <taxon>fabids</taxon>
        <taxon>Rosales</taxon>
        <taxon>Moraceae</taxon>
        <taxon>Ficeae</taxon>
        <taxon>Ficus</taxon>
    </lineage>
</organism>
<keyword evidence="2" id="KW-0812">Transmembrane</keyword>
<accession>A0AA88D4Y7</accession>
<dbReference type="InterPro" id="IPR021855">
    <property type="entry name" value="PAM68-like"/>
</dbReference>
<evidence type="ECO:0000256" key="2">
    <source>
        <dbReference type="SAM" id="Phobius"/>
    </source>
</evidence>
<dbReference type="AlphaFoldDB" id="A0AA88D4Y7"/>
<dbReference type="PANTHER" id="PTHR34575">
    <property type="entry name" value="PROTEIN PAM68, CHLOROPLASTIC"/>
    <property type="match status" value="1"/>
</dbReference>
<keyword evidence="4" id="KW-1185">Reference proteome</keyword>
<keyword evidence="2" id="KW-1133">Transmembrane helix</keyword>
<dbReference type="Proteomes" id="UP001187192">
    <property type="component" value="Unassembled WGS sequence"/>
</dbReference>
<gene>
    <name evidence="3" type="ORF">TIFTF001_013730</name>
</gene>
<feature type="compositionally biased region" description="Polar residues" evidence="1">
    <location>
        <begin position="1"/>
        <end position="13"/>
    </location>
</feature>
<dbReference type="PANTHER" id="PTHR34575:SF6">
    <property type="entry name" value="EXPRESSED PROTEIN"/>
    <property type="match status" value="1"/>
</dbReference>
<feature type="transmembrane region" description="Helical" evidence="2">
    <location>
        <begin position="95"/>
        <end position="114"/>
    </location>
</feature>
<dbReference type="EMBL" id="BTGU01000018">
    <property type="protein sequence ID" value="GMN44530.1"/>
    <property type="molecule type" value="Genomic_DNA"/>
</dbReference>
<proteinExistence type="predicted"/>
<reference evidence="3" key="1">
    <citation type="submission" date="2023-07" db="EMBL/GenBank/DDBJ databases">
        <title>draft genome sequence of fig (Ficus carica).</title>
        <authorList>
            <person name="Takahashi T."/>
            <person name="Nishimura K."/>
        </authorList>
    </citation>
    <scope>NUCLEOTIDE SEQUENCE</scope>
</reference>
<feature type="transmembrane region" description="Helical" evidence="2">
    <location>
        <begin position="126"/>
        <end position="149"/>
    </location>
</feature>
<comment type="caution">
    <text evidence="3">The sequence shown here is derived from an EMBL/GenBank/DDBJ whole genome shotgun (WGS) entry which is preliminary data.</text>
</comment>
<evidence type="ECO:0000313" key="4">
    <source>
        <dbReference type="Proteomes" id="UP001187192"/>
    </source>
</evidence>